<feature type="region of interest" description="Disordered" evidence="1">
    <location>
        <begin position="94"/>
        <end position="113"/>
    </location>
</feature>
<dbReference type="Proteomes" id="UP001183809">
    <property type="component" value="Unassembled WGS sequence"/>
</dbReference>
<proteinExistence type="predicted"/>
<keyword evidence="2" id="KW-0378">Hydrolase</keyword>
<dbReference type="RefSeq" id="WP_311696926.1">
    <property type="nucleotide sequence ID" value="NZ_JAVREY010000024.1"/>
</dbReference>
<protein>
    <submittedName>
        <fullName evidence="2">Alpha/beta hydrolase</fullName>
    </submittedName>
</protein>
<name>A0ABU2TWW8_9ACTN</name>
<dbReference type="EMBL" id="JAVREY010000024">
    <property type="protein sequence ID" value="MDT0465457.1"/>
    <property type="molecule type" value="Genomic_DNA"/>
</dbReference>
<evidence type="ECO:0000313" key="2">
    <source>
        <dbReference type="EMBL" id="MDT0465457.1"/>
    </source>
</evidence>
<keyword evidence="3" id="KW-1185">Reference proteome</keyword>
<dbReference type="GO" id="GO:0016787">
    <property type="term" value="F:hydrolase activity"/>
    <property type="evidence" value="ECO:0007669"/>
    <property type="project" value="UniProtKB-KW"/>
</dbReference>
<evidence type="ECO:0000313" key="3">
    <source>
        <dbReference type="Proteomes" id="UP001183809"/>
    </source>
</evidence>
<accession>A0ABU2TWW8</accession>
<reference evidence="3" key="1">
    <citation type="submission" date="2023-07" db="EMBL/GenBank/DDBJ databases">
        <title>30 novel species of actinomycetes from the DSMZ collection.</title>
        <authorList>
            <person name="Nouioui I."/>
        </authorList>
    </citation>
    <scope>NUCLEOTIDE SEQUENCE [LARGE SCALE GENOMIC DNA]</scope>
    <source>
        <strain evidence="3">DSM 41699</strain>
    </source>
</reference>
<organism evidence="2 3">
    <name type="scientific">Streptomyces gibsoniae</name>
    <dbReference type="NCBI Taxonomy" id="3075529"/>
    <lineage>
        <taxon>Bacteria</taxon>
        <taxon>Bacillati</taxon>
        <taxon>Actinomycetota</taxon>
        <taxon>Actinomycetes</taxon>
        <taxon>Kitasatosporales</taxon>
        <taxon>Streptomycetaceae</taxon>
        <taxon>Streptomyces</taxon>
    </lineage>
</organism>
<gene>
    <name evidence="2" type="ORF">RM764_21040</name>
</gene>
<dbReference type="Gene3D" id="3.40.50.1820">
    <property type="entry name" value="alpha/beta hydrolase"/>
    <property type="match status" value="1"/>
</dbReference>
<evidence type="ECO:0000256" key="1">
    <source>
        <dbReference type="SAM" id="MobiDB-lite"/>
    </source>
</evidence>
<sequence length="113" mass="12198">MSEFIVRLADEFELAKPHVVGPDIGTSAALFAAAHHPNRFRSAVVGSGEAAFPLQLKGPLNDWVHAEDLASYRALGPKDIVTIALDEMQGYERPEIAREATSRPTWAGGSATR</sequence>
<dbReference type="SUPFAM" id="SSF53474">
    <property type="entry name" value="alpha/beta-Hydrolases"/>
    <property type="match status" value="1"/>
</dbReference>
<dbReference type="InterPro" id="IPR029058">
    <property type="entry name" value="AB_hydrolase_fold"/>
</dbReference>
<comment type="caution">
    <text evidence="2">The sequence shown here is derived from an EMBL/GenBank/DDBJ whole genome shotgun (WGS) entry which is preliminary data.</text>
</comment>